<dbReference type="AlphaFoldDB" id="A0A9W5K1M8"/>
<comment type="caution">
    <text evidence="1">The sequence shown here is derived from an EMBL/GenBank/DDBJ whole genome shotgun (WGS) entry which is preliminary data.</text>
</comment>
<dbReference type="EMBL" id="AHER01000065">
    <property type="protein sequence ID" value="EJR11380.1"/>
    <property type="molecule type" value="Genomic_DNA"/>
</dbReference>
<organism evidence="1 2">
    <name type="scientific">Bacillus cereus (strain VD014)</name>
    <dbReference type="NCBI Taxonomy" id="1053223"/>
    <lineage>
        <taxon>Bacteria</taxon>
        <taxon>Bacillati</taxon>
        <taxon>Bacillota</taxon>
        <taxon>Bacilli</taxon>
        <taxon>Bacillales</taxon>
        <taxon>Bacillaceae</taxon>
        <taxon>Bacillus</taxon>
        <taxon>Bacillus cereus group</taxon>
    </lineage>
</organism>
<sequence>MTMRYDSITLKNRQKKNPVSIDTGKTRSLKLETLMLISTPI</sequence>
<gene>
    <name evidence="1" type="ORF">IIA_06047</name>
</gene>
<protein>
    <submittedName>
        <fullName evidence="1">Uncharacterized protein</fullName>
    </submittedName>
</protein>
<dbReference type="Proteomes" id="UP000006607">
    <property type="component" value="Unassembled WGS sequence"/>
</dbReference>
<reference evidence="1" key="1">
    <citation type="submission" date="2012-04" db="EMBL/GenBank/DDBJ databases">
        <title>The Genome Sequence of Bacillus cereus VD014.</title>
        <authorList>
            <consortium name="The Broad Institute Genome Sequencing Platform"/>
            <consortium name="The Broad Institute Genome Sequencing Center for Infectious Disease"/>
            <person name="Feldgarden M."/>
            <person name="Van der Auwera G.A."/>
            <person name="Mahillon J."/>
            <person name="Duprez V."/>
            <person name="Timmery S."/>
            <person name="Mattelet C."/>
            <person name="Dierick K."/>
            <person name="Sun M."/>
            <person name="Yu Z."/>
            <person name="Zhu L."/>
            <person name="Hu X."/>
            <person name="Shank E.B."/>
            <person name="Swiecicka I."/>
            <person name="Hansen B.M."/>
            <person name="Andrup L."/>
            <person name="Young S.K."/>
            <person name="Zeng Q."/>
            <person name="Gargeya S."/>
            <person name="Fitzgerald M."/>
            <person name="Haas B."/>
            <person name="Abouelleil A."/>
            <person name="Alvarado L."/>
            <person name="Arachchi H.M."/>
            <person name="Berlin A."/>
            <person name="Chapman S.B."/>
            <person name="Goldberg J."/>
            <person name="Griggs A."/>
            <person name="Gujja S."/>
            <person name="Hansen M."/>
            <person name="Howarth C."/>
            <person name="Imamovic A."/>
            <person name="Larimer J."/>
            <person name="McCowen C."/>
            <person name="Montmayeur A."/>
            <person name="Murphy C."/>
            <person name="Neiman D."/>
            <person name="Pearson M."/>
            <person name="Priest M."/>
            <person name="Roberts A."/>
            <person name="Saif S."/>
            <person name="Shea T."/>
            <person name="Sisk P."/>
            <person name="Sykes S."/>
            <person name="Wortman J."/>
            <person name="Nusbaum C."/>
            <person name="Birren B."/>
        </authorList>
    </citation>
    <scope>NUCLEOTIDE SEQUENCE</scope>
    <source>
        <strain evidence="1">VD014</strain>
    </source>
</reference>
<name>A0A9W5K1M8_BACC8</name>
<evidence type="ECO:0000313" key="2">
    <source>
        <dbReference type="Proteomes" id="UP000006607"/>
    </source>
</evidence>
<accession>A0A9W5K1M8</accession>
<evidence type="ECO:0000313" key="1">
    <source>
        <dbReference type="EMBL" id="EJR11380.1"/>
    </source>
</evidence>
<proteinExistence type="predicted"/>